<dbReference type="AlphaFoldDB" id="A0A8K9Y238"/>
<dbReference type="GO" id="GO:0051301">
    <property type="term" value="P:cell division"/>
    <property type="evidence" value="ECO:0007669"/>
    <property type="project" value="UniProtKB-KW"/>
</dbReference>
<dbReference type="GO" id="GO:0031145">
    <property type="term" value="P:anaphase-promoting complex-dependent catabolic process"/>
    <property type="evidence" value="ECO:0007669"/>
    <property type="project" value="TreeGrafter"/>
</dbReference>
<evidence type="ECO:0000259" key="7">
    <source>
        <dbReference type="Pfam" id="PF12862"/>
    </source>
</evidence>
<evidence type="ECO:0000256" key="2">
    <source>
        <dbReference type="ARBA" id="ARBA00016066"/>
    </source>
</evidence>
<keyword evidence="9" id="KW-1185">Reference proteome</keyword>
<evidence type="ECO:0000256" key="3">
    <source>
        <dbReference type="ARBA" id="ARBA00022618"/>
    </source>
</evidence>
<accession>A0A8K9Y238</accession>
<proteinExistence type="inferred from homology"/>
<reference evidence="8" key="2">
    <citation type="submission" date="2025-08" db="UniProtKB">
        <authorList>
            <consortium name="Ensembl"/>
        </authorList>
    </citation>
    <scope>IDENTIFICATION</scope>
</reference>
<keyword evidence="4" id="KW-0498">Mitosis</keyword>
<dbReference type="Proteomes" id="UP000694395">
    <property type="component" value="Chromosome 6"/>
</dbReference>
<dbReference type="GO" id="GO:0045842">
    <property type="term" value="P:positive regulation of mitotic metaphase/anaphase transition"/>
    <property type="evidence" value="ECO:0007669"/>
    <property type="project" value="TreeGrafter"/>
</dbReference>
<sequence>MLLAYIKLPFKHVYKLYNALQHYYHSHYAQPGDGQVGLPALTADDSDMDLTSTDDTVGERMEEELDTAPLHELLKVEVVVEGSTVSSAYPLHLPYAALNLAPLHCRFGHYQQADLALHEAIRIAQVSNDHVCLQHCLSWLYTLEQMKGPDSSALTEDSVKMDVHFCLLGAIQGKTAHELMDHSLSELIDIRLAQTSSIWMMYGKSNVNHNSLCHLAELHGLYGAVSEVLKHLKEQFPPHTQHAKVSCWLIGVAQHPVKTLYVGVSFILAVYLCMCCVNRKAQVPKALNRTTKAYSILQRLQLYCEKTKYSEMSIRWARTLNKNTRPHLLMEITLQFWIFTQPKRLIPCCLPPGLGLAMQTLVEAVAYFSMLDCKGRLWDIHYLQARLHHTLGQTPQCNKCAKLFHLLELQAPGAAVAMRL</sequence>
<feature type="domain" description="Anaphase-promoting complex subunit 5" evidence="7">
    <location>
        <begin position="88"/>
        <end position="146"/>
    </location>
</feature>
<keyword evidence="3" id="KW-0132">Cell division</keyword>
<dbReference type="PANTHER" id="PTHR12830:SF9">
    <property type="entry name" value="ANAPHASE-PROMOTING COMPLEX SUBUNIT 5"/>
    <property type="match status" value="1"/>
</dbReference>
<evidence type="ECO:0000313" key="8">
    <source>
        <dbReference type="Ensembl" id="ENSOMYP00000140913.1"/>
    </source>
</evidence>
<organism evidence="8 9">
    <name type="scientific">Oncorhynchus mykiss</name>
    <name type="common">Rainbow trout</name>
    <name type="synonym">Salmo gairdneri</name>
    <dbReference type="NCBI Taxonomy" id="8022"/>
    <lineage>
        <taxon>Eukaryota</taxon>
        <taxon>Metazoa</taxon>
        <taxon>Chordata</taxon>
        <taxon>Craniata</taxon>
        <taxon>Vertebrata</taxon>
        <taxon>Euteleostomi</taxon>
        <taxon>Actinopterygii</taxon>
        <taxon>Neopterygii</taxon>
        <taxon>Teleostei</taxon>
        <taxon>Protacanthopterygii</taxon>
        <taxon>Salmoniformes</taxon>
        <taxon>Salmonidae</taxon>
        <taxon>Salmoninae</taxon>
        <taxon>Oncorhynchus</taxon>
    </lineage>
</organism>
<dbReference type="InterPro" id="IPR026000">
    <property type="entry name" value="Apc5_dom"/>
</dbReference>
<protein>
    <recommendedName>
        <fullName evidence="2">Anaphase-promoting complex subunit 5</fullName>
    </recommendedName>
</protein>
<keyword evidence="6" id="KW-0131">Cell cycle</keyword>
<evidence type="ECO:0000256" key="6">
    <source>
        <dbReference type="ARBA" id="ARBA00023306"/>
    </source>
</evidence>
<evidence type="ECO:0000256" key="5">
    <source>
        <dbReference type="ARBA" id="ARBA00022786"/>
    </source>
</evidence>
<dbReference type="GO" id="GO:0070979">
    <property type="term" value="P:protein K11-linked ubiquitination"/>
    <property type="evidence" value="ECO:0007669"/>
    <property type="project" value="TreeGrafter"/>
</dbReference>
<dbReference type="Ensembl" id="ENSOMYT00000158239.1">
    <property type="protein sequence ID" value="ENSOMYP00000140913.1"/>
    <property type="gene ID" value="ENSOMYG00000069953.1"/>
</dbReference>
<name>A0A8K9Y238_ONCMY</name>
<dbReference type="PANTHER" id="PTHR12830">
    <property type="entry name" value="ANAPHASE-PROMOTING COMPLEX SUBUNIT 5"/>
    <property type="match status" value="1"/>
</dbReference>
<keyword evidence="5" id="KW-0833">Ubl conjugation pathway</keyword>
<evidence type="ECO:0000313" key="9">
    <source>
        <dbReference type="Proteomes" id="UP000694395"/>
    </source>
</evidence>
<comment type="similarity">
    <text evidence="1">Belongs to the APC5 family.</text>
</comment>
<dbReference type="Pfam" id="PF12862">
    <property type="entry name" value="ANAPC5"/>
    <property type="match status" value="1"/>
</dbReference>
<evidence type="ECO:0000256" key="1">
    <source>
        <dbReference type="ARBA" id="ARBA00007450"/>
    </source>
</evidence>
<reference evidence="8" key="3">
    <citation type="submission" date="2025-09" db="UniProtKB">
        <authorList>
            <consortium name="Ensembl"/>
        </authorList>
    </citation>
    <scope>IDENTIFICATION</scope>
</reference>
<dbReference type="GeneTree" id="ENSGT00390000018674"/>
<reference evidence="8" key="1">
    <citation type="submission" date="2020-07" db="EMBL/GenBank/DDBJ databases">
        <title>A long reads based de novo assembly of the rainbow trout Arlee double haploid line genome.</title>
        <authorList>
            <person name="Gao G."/>
            <person name="Palti Y."/>
        </authorList>
    </citation>
    <scope>NUCLEOTIDE SEQUENCE [LARGE SCALE GENOMIC DNA]</scope>
</reference>
<evidence type="ECO:0000256" key="4">
    <source>
        <dbReference type="ARBA" id="ARBA00022776"/>
    </source>
</evidence>
<dbReference type="InterPro" id="IPR037679">
    <property type="entry name" value="Apc5"/>
</dbReference>
<dbReference type="GO" id="GO:0005680">
    <property type="term" value="C:anaphase-promoting complex"/>
    <property type="evidence" value="ECO:0007669"/>
    <property type="project" value="InterPro"/>
</dbReference>